<gene>
    <name evidence="3" type="ORF">PYCCODRAFT_1481462</name>
</gene>
<evidence type="ECO:0000256" key="1">
    <source>
        <dbReference type="SAM" id="MobiDB-lite"/>
    </source>
</evidence>
<keyword evidence="2" id="KW-1133">Transmembrane helix</keyword>
<evidence type="ECO:0000313" key="4">
    <source>
        <dbReference type="Proteomes" id="UP000193067"/>
    </source>
</evidence>
<dbReference type="EMBL" id="KZ084155">
    <property type="protein sequence ID" value="OSC97228.1"/>
    <property type="molecule type" value="Genomic_DNA"/>
</dbReference>
<protein>
    <submittedName>
        <fullName evidence="3">Uncharacterized protein</fullName>
    </submittedName>
</protein>
<sequence length="177" mass="18308">MNTPSAMIDEKSAPAPGSQPQLPPPSYASQSPSGQAQSPPHGAGYGPPQGYGPPTGAPPYSTQAGPYMHPQDLGYGPSPMHSPGQGHPQQAYYGPPHGVPPQGPMAGYPPQAAPRQLSVGAQYQEQLLAMCAQGNHDVQTRHGIAGIIGAIVFFPIGLLCLLVDVEKRCVRCGARVG</sequence>
<keyword evidence="2" id="KW-0472">Membrane</keyword>
<dbReference type="InterPro" id="IPR019317">
    <property type="entry name" value="BRI3"/>
</dbReference>
<organism evidence="3 4">
    <name type="scientific">Trametes coccinea (strain BRFM310)</name>
    <name type="common">Pycnoporus coccineus</name>
    <dbReference type="NCBI Taxonomy" id="1353009"/>
    <lineage>
        <taxon>Eukaryota</taxon>
        <taxon>Fungi</taxon>
        <taxon>Dikarya</taxon>
        <taxon>Basidiomycota</taxon>
        <taxon>Agaricomycotina</taxon>
        <taxon>Agaricomycetes</taxon>
        <taxon>Polyporales</taxon>
        <taxon>Polyporaceae</taxon>
        <taxon>Trametes</taxon>
    </lineage>
</organism>
<feature type="compositionally biased region" description="Low complexity" evidence="1">
    <location>
        <begin position="50"/>
        <end position="60"/>
    </location>
</feature>
<evidence type="ECO:0000256" key="2">
    <source>
        <dbReference type="SAM" id="Phobius"/>
    </source>
</evidence>
<dbReference type="AlphaFoldDB" id="A0A1Y2I7V8"/>
<dbReference type="Pfam" id="PF10164">
    <property type="entry name" value="BRI3"/>
    <property type="match status" value="1"/>
</dbReference>
<accession>A0A1Y2I7V8</accession>
<proteinExistence type="predicted"/>
<reference evidence="3 4" key="1">
    <citation type="journal article" date="2015" name="Biotechnol. Biofuels">
        <title>Enhanced degradation of softwood versus hardwood by the white-rot fungus Pycnoporus coccineus.</title>
        <authorList>
            <person name="Couturier M."/>
            <person name="Navarro D."/>
            <person name="Chevret D."/>
            <person name="Henrissat B."/>
            <person name="Piumi F."/>
            <person name="Ruiz-Duenas F.J."/>
            <person name="Martinez A.T."/>
            <person name="Grigoriev I.V."/>
            <person name="Riley R."/>
            <person name="Lipzen A."/>
            <person name="Berrin J.G."/>
            <person name="Master E.R."/>
            <person name="Rosso M.N."/>
        </authorList>
    </citation>
    <scope>NUCLEOTIDE SEQUENCE [LARGE SCALE GENOMIC DNA]</scope>
    <source>
        <strain evidence="3 4">BRFM310</strain>
    </source>
</reference>
<name>A0A1Y2I7V8_TRAC3</name>
<evidence type="ECO:0000313" key="3">
    <source>
        <dbReference type="EMBL" id="OSC97228.1"/>
    </source>
</evidence>
<keyword evidence="2" id="KW-0812">Transmembrane</keyword>
<feature type="region of interest" description="Disordered" evidence="1">
    <location>
        <begin position="1"/>
        <end position="113"/>
    </location>
</feature>
<feature type="transmembrane region" description="Helical" evidence="2">
    <location>
        <begin position="143"/>
        <end position="165"/>
    </location>
</feature>
<dbReference type="STRING" id="1353009.A0A1Y2I7V8"/>
<feature type="compositionally biased region" description="Low complexity" evidence="1">
    <location>
        <begin position="27"/>
        <end position="42"/>
    </location>
</feature>
<dbReference type="Proteomes" id="UP000193067">
    <property type="component" value="Unassembled WGS sequence"/>
</dbReference>
<keyword evidence="4" id="KW-1185">Reference proteome</keyword>
<dbReference type="OrthoDB" id="2564984at2759"/>